<evidence type="ECO:0000256" key="6">
    <source>
        <dbReference type="ARBA" id="ARBA00022996"/>
    </source>
</evidence>
<keyword evidence="4" id="KW-0167">Capsid protein</keyword>
<reference evidence="7" key="1">
    <citation type="journal article" date="2003" name="J. Gen. Virol.">
        <title>A first full outer capsid protein sequence data-set in the Orbivirus genus (family Reoviridae): cloning, sequencing, expression and analysis of a complete set of full-length outer capsid VP2 genes of the nine African horsesickness virus serotypes.</title>
        <authorList>
            <person name="Potgieter A.C."/>
            <person name="Cloete M."/>
            <person name="Pretorius P.J."/>
            <person name="Van Dijk A.A."/>
        </authorList>
    </citation>
    <scope>NUCLEOTIDE SEQUENCE</scope>
</reference>
<sequence length="1057" mass="123121">MASEFGILFTEKIYDQTLEKTNCDVIITEERKVNRREVEGVRGYVWEETNHRFGLCENSFDEKISETMYCQIKCEGAYPIFPHYIVDALRYGKMIDRNDNQVRVDQDDKRLMKIKIQPYMGEMYFSPESYSTVFCKRQAELMSIEDLRYPFDIRCDFEETSFQTKSSLDGKKLRLLEKWKRASQERMHEENDRGKCAGHDEDVLYQLVKKLRYGLLYPHSYTLNTKYKIVNPSVSQIKDWLLKTRDGIREESGISDKQGPLAELVSAIKDEELSRGVIGRIVQYGSQFSSCAGEREDDIPIETLIRYCDSLTTFVHRKKRERGDDTTARDVFRNALVGSMPKMDFKNQMKMAKEGGATIPFFSYIDRFSRTYKMNIDPNKGLWNEHKQKVKKQLEEKQEENGSPMSVQIDGVYIRTDVPYGTVDHWVDWVVDTIMLKETDKMIKDYEFKKLKREELIAGMNKLEDGLRCIVYCLILALYDYYGAEIEGFKKGTNASSIVETVSQMFPNFRGDIIDKFGIQLKVKREAEELFLPKDMVSSFLEDGEEGYKYQYGWKDNEELVASDYGEILTQSVQILFEGLMRGEKWTSIIDDPQSYFEDDIFAGKANRMFLRGGETVERHVKLKVNAQTENVEGITYFSKRFVSYWFRIERTTHVKGGGRVDIRDRKTGYQQFDVEDFKPASVGELGFHASTYIYQDLLVGANRGERVKDAKELVWMDLSLTNFGFVRSYNRCWIAAFVEAEISLRFYLITSIFCRYFTGDRKSFAKILDGVKSLKERLWFPTYKHYYVAVIQKIYSDDRNLDRNEFCNRVMNIMTRRSVLNEFERFRRAIESPKLIDTLSLNFLLWIIFEQENIDVNFADKRHPLLISTTKGLRVIPIDVFNSSLALSPSGWIPYVERICAEAKENRTLSSDELRIKTWFVEYYLNINLERRAEPRMSFKSEALITWIGSNCGGVTDYVVQLLPVRKPKPGLLVVVYSEDGSGKWAEWALRDFLDVEGSLGLIFITRKTVKNGSALGVRDLKIYNRGRVDRLVLISSGVYTFGNKFLFSKLLSKIE</sequence>
<dbReference type="EMBL" id="AY163332">
    <property type="protein sequence ID" value="AAN74572.1"/>
    <property type="molecule type" value="Genomic_RNA"/>
</dbReference>
<proteinExistence type="inferred from homology"/>
<evidence type="ECO:0000256" key="3">
    <source>
        <dbReference type="ARBA" id="ARBA00015347"/>
    </source>
</evidence>
<accession>Q8B8V2</accession>
<evidence type="ECO:0000256" key="1">
    <source>
        <dbReference type="ARBA" id="ARBA00004328"/>
    </source>
</evidence>
<keyword evidence="5" id="KW-0946">Virion</keyword>
<keyword evidence="6" id="KW-1153">Inner capsid protein</keyword>
<evidence type="ECO:0000256" key="4">
    <source>
        <dbReference type="ARBA" id="ARBA00022561"/>
    </source>
</evidence>
<organism evidence="7">
    <name type="scientific">African horse sickness virus</name>
    <name type="common">AHSV</name>
    <name type="synonym">Orbivirus alphaequi</name>
    <dbReference type="NCBI Taxonomy" id="40050"/>
    <lineage>
        <taxon>Viruses</taxon>
        <taxon>Riboviria</taxon>
        <taxon>Orthornavirae</taxon>
        <taxon>Duplornaviricota</taxon>
        <taxon>Resentoviricetes</taxon>
        <taxon>Reovirales</taxon>
        <taxon>Sedoreoviridae</taxon>
        <taxon>Orbivirus</taxon>
    </lineage>
</organism>
<comment type="similarity">
    <text evidence="2">Belongs to the orbivirus VP2 family.</text>
</comment>
<evidence type="ECO:0000313" key="7">
    <source>
        <dbReference type="EMBL" id="AAN74572.1"/>
    </source>
</evidence>
<evidence type="ECO:0000256" key="5">
    <source>
        <dbReference type="ARBA" id="ARBA00022844"/>
    </source>
</evidence>
<protein>
    <recommendedName>
        <fullName evidence="3">Outer capsid protein VP2</fullName>
    </recommendedName>
</protein>
<evidence type="ECO:0000256" key="2">
    <source>
        <dbReference type="ARBA" id="ARBA00008722"/>
    </source>
</evidence>
<gene>
    <name evidence="7" type="primary">VP2</name>
</gene>
<name>Q8B8V2_AHSV</name>
<comment type="subcellular location">
    <subcellularLocation>
        <location evidence="1">Virion</location>
    </subcellularLocation>
</comment>
<dbReference type="GO" id="GO:0039625">
    <property type="term" value="C:viral inner capsid"/>
    <property type="evidence" value="ECO:0007669"/>
    <property type="project" value="UniProtKB-KW"/>
</dbReference>
<dbReference type="InterPro" id="IPR001742">
    <property type="entry name" value="Capsid_VP2_Orbivir"/>
</dbReference>
<dbReference type="GO" id="GO:0005198">
    <property type="term" value="F:structural molecule activity"/>
    <property type="evidence" value="ECO:0007669"/>
    <property type="project" value="InterPro"/>
</dbReference>
<dbReference type="Pfam" id="PF00898">
    <property type="entry name" value="Orbi_VP2"/>
    <property type="match status" value="2"/>
</dbReference>